<evidence type="ECO:0000313" key="2">
    <source>
        <dbReference type="Proteomes" id="UP000521358"/>
    </source>
</evidence>
<organism evidence="1 2">
    <name type="scientific">Vagococcus fluvialis</name>
    <dbReference type="NCBI Taxonomy" id="2738"/>
    <lineage>
        <taxon>Bacteria</taxon>
        <taxon>Bacillati</taxon>
        <taxon>Bacillota</taxon>
        <taxon>Bacilli</taxon>
        <taxon>Lactobacillales</taxon>
        <taxon>Enterococcaceae</taxon>
        <taxon>Vagococcus</taxon>
    </lineage>
</organism>
<accession>A0A7X6I2E5</accession>
<name>A0A7X6I2E5_9ENTE</name>
<reference evidence="1 2" key="1">
    <citation type="submission" date="2020-03" db="EMBL/GenBank/DDBJ databases">
        <title>Bacterial samples isolated from urine from healthy bovine heifers (Gyr breed).</title>
        <authorList>
            <person name="Giannattasio-Ferraz S."/>
            <person name="Maskeri L."/>
            <person name="Penido A."/>
            <person name="Barbosa-Stancioli E.F."/>
            <person name="Putonti C."/>
        </authorList>
    </citation>
    <scope>NUCLEOTIDE SEQUENCE [LARGE SCALE GENOMIC DNA]</scope>
    <source>
        <strain evidence="1 2">UFMG-H7</strain>
    </source>
</reference>
<sequence>MAKYTSEQDKKISETFHKSMAELTEKATKSREETTELFLGALQIERDEKEKERAISIENEKARAIAEVEAKYDSQGIKSDHTLQLDKSYSNLLSSLKLDK</sequence>
<dbReference type="EMBL" id="JAAVMB010000001">
    <property type="protein sequence ID" value="NKC66729.1"/>
    <property type="molecule type" value="Genomic_DNA"/>
</dbReference>
<evidence type="ECO:0000313" key="1">
    <source>
        <dbReference type="EMBL" id="NKC66729.1"/>
    </source>
</evidence>
<dbReference type="RefSeq" id="WP_167806078.1">
    <property type="nucleotide sequence ID" value="NZ_JAAVMB010000001.1"/>
</dbReference>
<dbReference type="Proteomes" id="UP000521358">
    <property type="component" value="Unassembled WGS sequence"/>
</dbReference>
<dbReference type="AlphaFoldDB" id="A0A7X6I2E5"/>
<gene>
    <name evidence="1" type="ORF">HED35_01380</name>
</gene>
<proteinExistence type="predicted"/>
<comment type="caution">
    <text evidence="1">The sequence shown here is derived from an EMBL/GenBank/DDBJ whole genome shotgun (WGS) entry which is preliminary data.</text>
</comment>
<protein>
    <submittedName>
        <fullName evidence="1">Uncharacterized protein</fullName>
    </submittedName>
</protein>